<gene>
    <name evidence="2" type="ORF">SAMN04488125_1287</name>
</gene>
<dbReference type="AlphaFoldDB" id="A0A1I4L7K4"/>
<evidence type="ECO:0000313" key="3">
    <source>
        <dbReference type="Proteomes" id="UP000198804"/>
    </source>
</evidence>
<dbReference type="Proteomes" id="UP000198804">
    <property type="component" value="Unassembled WGS sequence"/>
</dbReference>
<proteinExistence type="predicted"/>
<evidence type="ECO:0000256" key="1">
    <source>
        <dbReference type="SAM" id="Phobius"/>
    </source>
</evidence>
<keyword evidence="1" id="KW-1133">Transmembrane helix</keyword>
<feature type="transmembrane region" description="Helical" evidence="1">
    <location>
        <begin position="20"/>
        <end position="38"/>
    </location>
</feature>
<dbReference type="RefSeq" id="WP_280142622.1">
    <property type="nucleotide sequence ID" value="NZ_FOSV01000028.1"/>
</dbReference>
<keyword evidence="1" id="KW-0812">Transmembrane</keyword>
<accession>A0A1I4L7K4</accession>
<keyword evidence="1" id="KW-0472">Membrane</keyword>
<organism evidence="2 3">
    <name type="scientific">Methylorubrum salsuginis</name>
    <dbReference type="NCBI Taxonomy" id="414703"/>
    <lineage>
        <taxon>Bacteria</taxon>
        <taxon>Pseudomonadati</taxon>
        <taxon>Pseudomonadota</taxon>
        <taxon>Alphaproteobacteria</taxon>
        <taxon>Hyphomicrobiales</taxon>
        <taxon>Methylobacteriaceae</taxon>
        <taxon>Methylorubrum</taxon>
    </lineage>
</organism>
<protein>
    <submittedName>
        <fullName evidence="2">Uncharacterized protein</fullName>
    </submittedName>
</protein>
<reference evidence="3" key="1">
    <citation type="submission" date="2016-10" db="EMBL/GenBank/DDBJ databases">
        <authorList>
            <person name="Varghese N."/>
            <person name="Submissions S."/>
        </authorList>
    </citation>
    <scope>NUCLEOTIDE SEQUENCE [LARGE SCALE GENOMIC DNA]</scope>
    <source>
        <strain evidence="3">CGMCC 1.6474</strain>
    </source>
</reference>
<evidence type="ECO:0000313" key="2">
    <source>
        <dbReference type="EMBL" id="SFL86859.1"/>
    </source>
</evidence>
<keyword evidence="3" id="KW-1185">Reference proteome</keyword>
<name>A0A1I4L7K4_9HYPH</name>
<dbReference type="EMBL" id="FOSV01000028">
    <property type="protein sequence ID" value="SFL86859.1"/>
    <property type="molecule type" value="Genomic_DNA"/>
</dbReference>
<sequence>MNVAAMQRALIADPNTAAQVTILVSGGGAALVSILGGVEKPSD</sequence>